<dbReference type="PROSITE" id="PS50853">
    <property type="entry name" value="FN3"/>
    <property type="match status" value="5"/>
</dbReference>
<evidence type="ECO:0000259" key="13">
    <source>
        <dbReference type="PROSITE" id="PS50853"/>
    </source>
</evidence>
<dbReference type="GeneID" id="113397325"/>
<dbReference type="CDD" id="cd14548">
    <property type="entry name" value="R3-PTPc"/>
    <property type="match status" value="1"/>
</dbReference>
<dbReference type="PANTHER" id="PTHR46957:SF3">
    <property type="entry name" value="CYTOKINE RECEPTOR"/>
    <property type="match status" value="1"/>
</dbReference>
<dbReference type="RefSeq" id="XP_064073439.1">
    <property type="nucleotide sequence ID" value="XM_064217369.1"/>
</dbReference>
<keyword evidence="4" id="KW-0378">Hydrolase</keyword>
<keyword evidence="14" id="KW-1185">Reference proteome</keyword>
<dbReference type="Gene3D" id="3.90.190.10">
    <property type="entry name" value="Protein tyrosine phosphatase superfamily"/>
    <property type="match status" value="1"/>
</dbReference>
<evidence type="ECO:0000259" key="12">
    <source>
        <dbReference type="PROSITE" id="PS50056"/>
    </source>
</evidence>
<proteinExistence type="predicted"/>
<evidence type="ECO:0000313" key="14">
    <source>
        <dbReference type="Proteomes" id="UP001652626"/>
    </source>
</evidence>
<evidence type="ECO:0000256" key="1">
    <source>
        <dbReference type="ARBA" id="ARBA00004167"/>
    </source>
</evidence>
<dbReference type="PANTHER" id="PTHR46957">
    <property type="entry name" value="CYTOKINE RECEPTOR"/>
    <property type="match status" value="1"/>
</dbReference>
<feature type="region of interest" description="Disordered" evidence="9">
    <location>
        <begin position="1604"/>
        <end position="1628"/>
    </location>
</feature>
<feature type="transmembrane region" description="Helical" evidence="10">
    <location>
        <begin position="36"/>
        <end position="58"/>
    </location>
</feature>
<dbReference type="PROSITE" id="PS50056">
    <property type="entry name" value="TYR_PHOSPHATASE_2"/>
    <property type="match status" value="1"/>
</dbReference>
<dbReference type="SMART" id="SM00194">
    <property type="entry name" value="PTPc"/>
    <property type="match status" value="1"/>
</dbReference>
<dbReference type="InterPro" id="IPR013783">
    <property type="entry name" value="Ig-like_fold"/>
</dbReference>
<evidence type="ECO:0000259" key="11">
    <source>
        <dbReference type="PROSITE" id="PS50055"/>
    </source>
</evidence>
<dbReference type="SUPFAM" id="SSF52799">
    <property type="entry name" value="(Phosphotyrosine protein) phosphatases II"/>
    <property type="match status" value="1"/>
</dbReference>
<dbReference type="InterPro" id="IPR016130">
    <property type="entry name" value="Tyr_Pase_AS"/>
</dbReference>
<evidence type="ECO:0000256" key="8">
    <source>
        <dbReference type="ARBA" id="ARBA00023180"/>
    </source>
</evidence>
<dbReference type="PRINTS" id="PR00700">
    <property type="entry name" value="PRTYPHPHTASE"/>
</dbReference>
<keyword evidence="2 10" id="KW-0812">Transmembrane</keyword>
<evidence type="ECO:0000256" key="3">
    <source>
        <dbReference type="ARBA" id="ARBA00022729"/>
    </source>
</evidence>
<dbReference type="SMART" id="SM00060">
    <property type="entry name" value="FN3"/>
    <property type="match status" value="10"/>
</dbReference>
<comment type="subcellular location">
    <subcellularLocation>
        <location evidence="1">Membrane</location>
        <topology evidence="1">Single-pass membrane protein</topology>
    </subcellularLocation>
</comment>
<protein>
    <submittedName>
        <fullName evidence="15">Tyrosine-protein phosphatase 10D-like isoform X1</fullName>
    </submittedName>
</protein>
<feature type="compositionally biased region" description="Acidic residues" evidence="9">
    <location>
        <begin position="1617"/>
        <end position="1628"/>
    </location>
</feature>
<keyword evidence="8" id="KW-0325">Glycoprotein</keyword>
<feature type="domain" description="Tyrosine specific protein phosphatases" evidence="12">
    <location>
        <begin position="1513"/>
        <end position="1588"/>
    </location>
</feature>
<feature type="domain" description="Fibronectin type-III" evidence="13">
    <location>
        <begin position="1036"/>
        <end position="1141"/>
    </location>
</feature>
<feature type="domain" description="Fibronectin type-III" evidence="13">
    <location>
        <begin position="238"/>
        <end position="333"/>
    </location>
</feature>
<dbReference type="InterPro" id="IPR050713">
    <property type="entry name" value="RTP_Phos/Ushers"/>
</dbReference>
<reference evidence="14" key="1">
    <citation type="submission" date="2025-05" db="UniProtKB">
        <authorList>
            <consortium name="RefSeq"/>
        </authorList>
    </citation>
    <scope>NUCLEOTIDE SEQUENCE [LARGE SCALE GENOMIC DNA]</scope>
</reference>
<dbReference type="SMART" id="SM00404">
    <property type="entry name" value="PTPc_motif"/>
    <property type="match status" value="1"/>
</dbReference>
<keyword evidence="5" id="KW-0904">Protein phosphatase</keyword>
<dbReference type="InterPro" id="IPR003961">
    <property type="entry name" value="FN3_dom"/>
</dbReference>
<feature type="domain" description="Fibronectin type-III" evidence="13">
    <location>
        <begin position="942"/>
        <end position="1032"/>
    </location>
</feature>
<evidence type="ECO:0000313" key="15">
    <source>
        <dbReference type="RefSeq" id="XP_064073439.1"/>
    </source>
</evidence>
<evidence type="ECO:0000256" key="7">
    <source>
        <dbReference type="ARBA" id="ARBA00023136"/>
    </source>
</evidence>
<dbReference type="Pfam" id="PF00041">
    <property type="entry name" value="fn3"/>
    <property type="match status" value="6"/>
</dbReference>
<dbReference type="PROSITE" id="PS50055">
    <property type="entry name" value="TYR_PHOSPHATASE_PTP"/>
    <property type="match status" value="1"/>
</dbReference>
<feature type="transmembrane region" description="Helical" evidence="10">
    <location>
        <begin position="1279"/>
        <end position="1300"/>
    </location>
</feature>
<dbReference type="SUPFAM" id="SSF49265">
    <property type="entry name" value="Fibronectin type III"/>
    <property type="match status" value="6"/>
</dbReference>
<feature type="region of interest" description="Disordered" evidence="9">
    <location>
        <begin position="562"/>
        <end position="590"/>
    </location>
</feature>
<organism evidence="14 15">
    <name type="scientific">Vanessa tameamea</name>
    <name type="common">Kamehameha butterfly</name>
    <dbReference type="NCBI Taxonomy" id="334116"/>
    <lineage>
        <taxon>Eukaryota</taxon>
        <taxon>Metazoa</taxon>
        <taxon>Ecdysozoa</taxon>
        <taxon>Arthropoda</taxon>
        <taxon>Hexapoda</taxon>
        <taxon>Insecta</taxon>
        <taxon>Pterygota</taxon>
        <taxon>Neoptera</taxon>
        <taxon>Endopterygota</taxon>
        <taxon>Lepidoptera</taxon>
        <taxon>Glossata</taxon>
        <taxon>Ditrysia</taxon>
        <taxon>Papilionoidea</taxon>
        <taxon>Nymphalidae</taxon>
        <taxon>Nymphalinae</taxon>
        <taxon>Vanessa</taxon>
    </lineage>
</organism>
<evidence type="ECO:0000256" key="2">
    <source>
        <dbReference type="ARBA" id="ARBA00022692"/>
    </source>
</evidence>
<feature type="domain" description="Tyrosine-protein phosphatase" evidence="11">
    <location>
        <begin position="1341"/>
        <end position="1597"/>
    </location>
</feature>
<keyword evidence="3" id="KW-0732">Signal</keyword>
<keyword evidence="6 10" id="KW-1133">Transmembrane helix</keyword>
<feature type="domain" description="Fibronectin type-III" evidence="13">
    <location>
        <begin position="143"/>
        <end position="237"/>
    </location>
</feature>
<dbReference type="Pfam" id="PF00102">
    <property type="entry name" value="Y_phosphatase"/>
    <property type="match status" value="1"/>
</dbReference>
<evidence type="ECO:0000256" key="5">
    <source>
        <dbReference type="ARBA" id="ARBA00022912"/>
    </source>
</evidence>
<dbReference type="CDD" id="cd00063">
    <property type="entry name" value="FN3"/>
    <property type="match status" value="5"/>
</dbReference>
<dbReference type="PROSITE" id="PS00383">
    <property type="entry name" value="TYR_PHOSPHATASE_1"/>
    <property type="match status" value="1"/>
</dbReference>
<dbReference type="InterPro" id="IPR000387">
    <property type="entry name" value="Tyr_Pase_dom"/>
</dbReference>
<reference evidence="15" key="2">
    <citation type="submission" date="2025-08" db="UniProtKB">
        <authorList>
            <consortium name="RefSeq"/>
        </authorList>
    </citation>
    <scope>IDENTIFICATION</scope>
    <source>
        <tissue evidence="15">Whole body</tissue>
    </source>
</reference>
<dbReference type="Gene3D" id="2.60.40.10">
    <property type="entry name" value="Immunoglobulins"/>
    <property type="match status" value="8"/>
</dbReference>
<evidence type="ECO:0000256" key="4">
    <source>
        <dbReference type="ARBA" id="ARBA00022801"/>
    </source>
</evidence>
<dbReference type="InterPro" id="IPR000242">
    <property type="entry name" value="PTP_cat"/>
</dbReference>
<evidence type="ECO:0000256" key="10">
    <source>
        <dbReference type="SAM" id="Phobius"/>
    </source>
</evidence>
<accession>A0ABM4AQ70</accession>
<dbReference type="InterPro" id="IPR003595">
    <property type="entry name" value="Tyr_Pase_cat"/>
</dbReference>
<dbReference type="Proteomes" id="UP001652626">
    <property type="component" value="Chromosome 3"/>
</dbReference>
<dbReference type="InterPro" id="IPR036116">
    <property type="entry name" value="FN3_sf"/>
</dbReference>
<evidence type="ECO:0000256" key="9">
    <source>
        <dbReference type="SAM" id="MobiDB-lite"/>
    </source>
</evidence>
<gene>
    <name evidence="15" type="primary">LOC113397325</name>
</gene>
<dbReference type="InterPro" id="IPR029021">
    <property type="entry name" value="Prot-tyrosine_phosphatase-like"/>
</dbReference>
<keyword evidence="7 10" id="KW-0472">Membrane</keyword>
<sequence length="1628" mass="178214">MLPRDENSDCLEEKVSYEIRESPSMMWKRSIVQAKAGHMSAPATLTFALFVVIALWGAHGDAADLVIEIPGWGAAGAEGAHYRLDYRPPQGSPAPNYTVPARASTINFQGLPGTKYHFMLYYSNATFADLLTWNQTIITAPEPPTNLTVTLGRNKQAAISWAPPAHGDYSGFRFKVLPLSERAEGGARNISVEGAGNWSHVLRDLSPGATYQLHAFTLLHDKESAAYTSFNFTTKPNTPGKFIVWFRNETTLLVLWQPPYPPGAYTHYKVSIEPKDARESELYVEKEGEPPGPAQAAFKGLVPGRAYDISVQTVSDDQLSAPTTAQYRTVPLRPRNVSVPARALAETAFRVTWLPPAELSEFEKYQVSVSAGAGAAGRRLPPQLRAREEPPACAFDGLEPGAHYTVTVKTMSGKVTSWPATADLTLKPLPVRDLQGRSVETEDGGGVFLWWKPADGSTQDEYKVSYHETGPSRDDSNTLTTTNTNVTLEALLPGRNYTVTVAAVSRGVESNESVFQAATRPLAPALRSATAEQRALLLAWSSDVNSRQDRYELRYRRRDGDAPYATVRLQPRPPPPAAPAPASSHRSLSPQLVTADTNATLEDLYPGAVYEIQLVAISHGLRSERHTVLKPVRPLPAEWLSVERATSNSVAVHWRGPRAGLVGAFALRYRTAAAAWRRLEPLPPGADVAEIANMTHGERYEIQLDTASEDAAGETVDSGQPLSAEHTVRPNPVSNVAQLADTRNVTLEWPRPAGRVEWYEVRWWASEQAGGAAGAAGAAGGARNVSAEGGARTVRALLGELAPGRGYSVSIAAHSHELASDIFTMHTRTRPLIQSEMTIVNESGDGDDNDTLPAILVLYTPTPSSASKFDAYRFRLEGGAAPARWQERPATPPDAADDAAGRQQVAFRSLTPGRLYNLTMWTVSHNVTSHPVQRQARLYPRPITELNATAVGAREISLAWARPAGDFTDFEVQYLVDEDRLETRTTDRLALTLTELRPYTLYVFTVVVQAGTPATILTRSRARSGSFRTLEAPPAAPSRFQLIDATPTELAFEWALPARDAHGVLSRFRIYVAPAGAAGAAGAAGGAGAARWVDFGPEARAGRVAGLAAGGDYELWLRAANGAGEGAAARVRQRMAIAAPPRPTALPAEVRRSSTTVAVSFGADYFSPANGNVTAYTLVLAEEPRADTPARLPSWRDVHRLPVWPPYQVTEPYYPFHSSAVEEFTIGSERCEGGGRSYCNGPLKPGSRYYVKLRAFTAPDKFTDTAYTVVYTEADNTGWIAGGAVCGALAAALLAGALLLRRRRARAAPAAPAPQPAARPVRVADFVDHYRLMSADSDFRFSEEFEELKHVGREQPCTAADLPCNRPKNRFTNILPYDHSRYKLQPVDDEEGSDYINANYVPGHNSPREFIVTQGPLHCTRDDFWRMCWESGSRSIVMLTRCVEKGREKCDRYWPYDTRPVYYGDIAVTALNESRYPDWTVTELAVCRGAEQRVLRHFHFTTWPDFGVPDPPTALARFVRAFRERCPPDTRPVIVHCSAGVGRSGTFITLDRALQQLDAHAECLDIFGMVHAMRRERVWMVQTEQQYICIHQCVVAALEGADLAPPPPNNHHHNAAFEDDEGIAESGM</sequence>
<feature type="compositionally biased region" description="Low complexity" evidence="9">
    <location>
        <begin position="580"/>
        <end position="590"/>
    </location>
</feature>
<evidence type="ECO:0000256" key="6">
    <source>
        <dbReference type="ARBA" id="ARBA00022989"/>
    </source>
</evidence>
<name>A0ABM4AQ70_VANTA</name>
<feature type="domain" description="Fibronectin type-III" evidence="13">
    <location>
        <begin position="430"/>
        <end position="525"/>
    </location>
</feature>